<keyword evidence="8" id="KW-0175">Coiled coil</keyword>
<dbReference type="NCBIfam" id="TIGR02350">
    <property type="entry name" value="prok_dnaK"/>
    <property type="match status" value="1"/>
</dbReference>
<dbReference type="SUPFAM" id="SSF53067">
    <property type="entry name" value="Actin-like ATPase domain"/>
    <property type="match status" value="2"/>
</dbReference>
<feature type="modified residue" description="Phosphothreonine; by autocatalysis" evidence="7">
    <location>
        <position position="198"/>
    </location>
</feature>
<organism evidence="10 11">
    <name type="scientific">Stenomitos frigidus AS-A4</name>
    <dbReference type="NCBI Taxonomy" id="2933935"/>
    <lineage>
        <taxon>Bacteria</taxon>
        <taxon>Bacillati</taxon>
        <taxon>Cyanobacteriota</taxon>
        <taxon>Cyanophyceae</taxon>
        <taxon>Leptolyngbyales</taxon>
        <taxon>Leptolyngbyaceae</taxon>
        <taxon>Stenomitos</taxon>
    </lineage>
</organism>
<evidence type="ECO:0000256" key="3">
    <source>
        <dbReference type="ARBA" id="ARBA00022741"/>
    </source>
</evidence>
<dbReference type="PRINTS" id="PR00301">
    <property type="entry name" value="HEATSHOCK70"/>
</dbReference>
<feature type="compositionally biased region" description="Basic and acidic residues" evidence="9">
    <location>
        <begin position="708"/>
        <end position="783"/>
    </location>
</feature>
<name>A0ABV0KKL0_9CYAN</name>
<evidence type="ECO:0000256" key="5">
    <source>
        <dbReference type="ARBA" id="ARBA00023016"/>
    </source>
</evidence>
<dbReference type="CDD" id="cd10234">
    <property type="entry name" value="ASKHA_NBD_HSP70_DnaK-like"/>
    <property type="match status" value="1"/>
</dbReference>
<evidence type="ECO:0000256" key="1">
    <source>
        <dbReference type="ARBA" id="ARBA00007381"/>
    </source>
</evidence>
<evidence type="ECO:0000256" key="8">
    <source>
        <dbReference type="SAM" id="Coils"/>
    </source>
</evidence>
<protein>
    <recommendedName>
        <fullName evidence="7">Chaperone protein DnaK</fullName>
    </recommendedName>
    <alternativeName>
        <fullName evidence="7">HSP70</fullName>
    </alternativeName>
    <alternativeName>
        <fullName evidence="7">Heat shock 70 kDa protein</fullName>
    </alternativeName>
    <alternativeName>
        <fullName evidence="7">Heat shock protein 70</fullName>
    </alternativeName>
</protein>
<dbReference type="Gene3D" id="3.30.420.40">
    <property type="match status" value="2"/>
</dbReference>
<dbReference type="PANTHER" id="PTHR19375">
    <property type="entry name" value="HEAT SHOCK PROTEIN 70KDA"/>
    <property type="match status" value="1"/>
</dbReference>
<dbReference type="SUPFAM" id="SSF100920">
    <property type="entry name" value="Heat shock protein 70kD (HSP70), peptide-binding domain"/>
    <property type="match status" value="1"/>
</dbReference>
<dbReference type="PROSITE" id="PS01036">
    <property type="entry name" value="HSP70_3"/>
    <property type="match status" value="1"/>
</dbReference>
<evidence type="ECO:0000256" key="6">
    <source>
        <dbReference type="ARBA" id="ARBA00023186"/>
    </source>
</evidence>
<dbReference type="EMBL" id="JAMPLM010000011">
    <property type="protein sequence ID" value="MEP1059563.1"/>
    <property type="molecule type" value="Genomic_DNA"/>
</dbReference>
<gene>
    <name evidence="7 10" type="primary">dnaK</name>
    <name evidence="10" type="ORF">NDI38_14045</name>
</gene>
<feature type="region of interest" description="Disordered" evidence="9">
    <location>
        <begin position="659"/>
        <end position="806"/>
    </location>
</feature>
<sequence length="806" mass="89716">MGKVVGIDLGTTNSVVAVMEGGKPVVIANAEGMRTTPSVVGFSKDGERLVGQLARRQSISDPQNTFYAVKRYIGRKYAELSPESKRVPYTVRKDDIGNIKLKCPRLQKEFSPEEIASMVLLKLVDEASRYLGTPVTDAVITVPAYFNDSQRQATRDAGRIAGLEVKRILNEPTAASLAYGMDRRDNQTILVFDLGGGTFDVSILDVGDGVFEVKATSGDTQLGGNDFDKKIVDWLAEQFLETEGVDLRRDRQALQRLSEAAEKAKIELSGVTVTDINLPFITATEEGPKHLETRLTRSQFEGLCSDLISRVRNPVKQAIRDANLSPSQIDEVVLVGGSTRIPVIQQLVRSLIDREPNQNVNPDEVVAVGAAIQAGILAGEVKDVLLLDVTPLSLGLETVGGVMKKLIPRNTTIPVRRSDIFSTGEDNQTLVEVHVLQGERDIAAGNKSIGRFKLVGIPPAPRGLPQIQVSFDIDANGILQVAAMERTTGREQSITVQGASTLSDEEVKRMMREAQEYADVDRQKKEKVEKRNQAESQIFQAERQLREATLDFGMQFVSSYRSKIERAIQSLREALTQNDDRGIDRAKADLDDALYDLRREVYQRNKEDEESDSLFGAIKSFFTDDDDYYEDDRRDYDRYGSGGYGGSSYGGSGYGGSSYGSGRSPYGMGSGARDDNREDDSRYGRRNDYGAGSGSWNDSRYSGQDASRAPRGDRYNDRPSDRLNDRPSDRPSERPSERSNERPRYDDERGYDSERNRDTSRPPRGDTRPPAEPRTTDRGDRRPSRPPKNARPNLYQDNWDEEDEWL</sequence>
<evidence type="ECO:0000256" key="2">
    <source>
        <dbReference type="ARBA" id="ARBA00022553"/>
    </source>
</evidence>
<dbReference type="Gene3D" id="3.90.640.10">
    <property type="entry name" value="Actin, Chain A, domain 4"/>
    <property type="match status" value="1"/>
</dbReference>
<dbReference type="InterPro" id="IPR043129">
    <property type="entry name" value="ATPase_NBD"/>
</dbReference>
<evidence type="ECO:0000313" key="11">
    <source>
        <dbReference type="Proteomes" id="UP001476950"/>
    </source>
</evidence>
<comment type="caution">
    <text evidence="10">The sequence shown here is derived from an EMBL/GenBank/DDBJ whole genome shotgun (WGS) entry which is preliminary data.</text>
</comment>
<dbReference type="InterPro" id="IPR012725">
    <property type="entry name" value="Chaperone_DnaK"/>
</dbReference>
<dbReference type="PROSITE" id="PS00297">
    <property type="entry name" value="HSP70_1"/>
    <property type="match status" value="1"/>
</dbReference>
<evidence type="ECO:0000256" key="9">
    <source>
        <dbReference type="SAM" id="MobiDB-lite"/>
    </source>
</evidence>
<evidence type="ECO:0000256" key="4">
    <source>
        <dbReference type="ARBA" id="ARBA00022840"/>
    </source>
</evidence>
<comment type="similarity">
    <text evidence="1 7">Belongs to the heat shock protein 70 family.</text>
</comment>
<dbReference type="NCBIfam" id="NF001413">
    <property type="entry name" value="PRK00290.1"/>
    <property type="match status" value="1"/>
</dbReference>
<keyword evidence="6 7" id="KW-0143">Chaperone</keyword>
<dbReference type="Pfam" id="PF00012">
    <property type="entry name" value="HSP70"/>
    <property type="match status" value="1"/>
</dbReference>
<dbReference type="Gene3D" id="1.20.1270.10">
    <property type="match status" value="1"/>
</dbReference>
<dbReference type="Gene3D" id="2.60.34.10">
    <property type="entry name" value="Substrate Binding Domain Of DNAk, Chain A, domain 1"/>
    <property type="match status" value="1"/>
</dbReference>
<dbReference type="InterPro" id="IPR029047">
    <property type="entry name" value="HSP70_peptide-bd_sf"/>
</dbReference>
<feature type="compositionally biased region" description="Polar residues" evidence="9">
    <location>
        <begin position="694"/>
        <end position="705"/>
    </location>
</feature>
<dbReference type="PROSITE" id="PS00329">
    <property type="entry name" value="HSP70_2"/>
    <property type="match status" value="1"/>
</dbReference>
<dbReference type="InterPro" id="IPR013126">
    <property type="entry name" value="Hsp_70_fam"/>
</dbReference>
<dbReference type="NCBIfam" id="NF009946">
    <property type="entry name" value="PRK13410.1"/>
    <property type="match status" value="1"/>
</dbReference>
<proteinExistence type="evidence at transcript level"/>
<comment type="function">
    <text evidence="7">Acts as a chaperone.</text>
</comment>
<dbReference type="InterPro" id="IPR018181">
    <property type="entry name" value="Heat_shock_70_CS"/>
</dbReference>
<comment type="induction">
    <text evidence="7">By stress conditions e.g. heat shock.</text>
</comment>
<dbReference type="RefSeq" id="WP_190446527.1">
    <property type="nucleotide sequence ID" value="NZ_JAMPLM010000011.1"/>
</dbReference>
<keyword evidence="3 7" id="KW-0547">Nucleotide-binding</keyword>
<dbReference type="InterPro" id="IPR029048">
    <property type="entry name" value="HSP70_C_sf"/>
</dbReference>
<evidence type="ECO:0000256" key="7">
    <source>
        <dbReference type="HAMAP-Rule" id="MF_00332"/>
    </source>
</evidence>
<feature type="coiled-coil region" evidence="8">
    <location>
        <begin position="517"/>
        <end position="551"/>
    </location>
</feature>
<dbReference type="Proteomes" id="UP001476950">
    <property type="component" value="Unassembled WGS sequence"/>
</dbReference>
<evidence type="ECO:0000313" key="10">
    <source>
        <dbReference type="EMBL" id="MEP1059563.1"/>
    </source>
</evidence>
<accession>A0ABV0KKL0</accession>
<keyword evidence="4 7" id="KW-0067">ATP-binding</keyword>
<keyword evidence="5 7" id="KW-0346">Stress response</keyword>
<reference evidence="10 11" key="1">
    <citation type="submission" date="2022-04" db="EMBL/GenBank/DDBJ databases">
        <title>Positive selection, recombination, and allopatry shape intraspecific diversity of widespread and dominant cyanobacteria.</title>
        <authorList>
            <person name="Wei J."/>
            <person name="Shu W."/>
            <person name="Hu C."/>
        </authorList>
    </citation>
    <scope>NUCLEOTIDE SEQUENCE [LARGE SCALE GENOMIC DNA]</scope>
    <source>
        <strain evidence="10 11">AS-A4</strain>
    </source>
</reference>
<dbReference type="HAMAP" id="MF_00332">
    <property type="entry name" value="DnaK"/>
    <property type="match status" value="1"/>
</dbReference>
<keyword evidence="11" id="KW-1185">Reference proteome</keyword>
<feature type="compositionally biased region" description="Basic and acidic residues" evidence="9">
    <location>
        <begin position="672"/>
        <end position="688"/>
    </location>
</feature>
<keyword evidence="2 7" id="KW-0597">Phosphoprotein</keyword>